<reference evidence="1" key="1">
    <citation type="submission" date="2021-02" db="EMBL/GenBank/DDBJ databases">
        <title>Copper resistance gene diversity in local Xanthomonas species at agrochemical polluted sites in Trinidad, Trinidad and Tobago.</title>
        <authorList>
            <person name="Ramnarine S.D.B.J."/>
            <person name="Ramsubhag A."/>
            <person name="Jayaraman J."/>
        </authorList>
    </citation>
    <scope>NUCLEOTIDE SEQUENCE</scope>
    <source>
        <strain evidence="1">CaNP6A</strain>
    </source>
</reference>
<evidence type="ECO:0000313" key="1">
    <source>
        <dbReference type="EMBL" id="MCD0265510.1"/>
    </source>
</evidence>
<protein>
    <submittedName>
        <fullName evidence="1">Uncharacterized protein</fullName>
    </submittedName>
</protein>
<organism evidence="1 2">
    <name type="scientific">Xanthomonas melonis</name>
    <dbReference type="NCBI Taxonomy" id="56456"/>
    <lineage>
        <taxon>Bacteria</taxon>
        <taxon>Pseudomonadati</taxon>
        <taxon>Pseudomonadota</taxon>
        <taxon>Gammaproteobacteria</taxon>
        <taxon>Lysobacterales</taxon>
        <taxon>Lysobacteraceae</taxon>
        <taxon>Xanthomonas</taxon>
    </lineage>
</organism>
<accession>A0ABS8NT93</accession>
<comment type="caution">
    <text evidence="1">The sequence shown here is derived from an EMBL/GenBank/DDBJ whole genome shotgun (WGS) entry which is preliminary data.</text>
</comment>
<dbReference type="Proteomes" id="UP001430396">
    <property type="component" value="Unassembled WGS sequence"/>
</dbReference>
<dbReference type="RefSeq" id="WP_230434350.1">
    <property type="nucleotide sequence ID" value="NZ_JAFFQI010000176.1"/>
</dbReference>
<evidence type="ECO:0000313" key="2">
    <source>
        <dbReference type="Proteomes" id="UP001430396"/>
    </source>
</evidence>
<dbReference type="EMBL" id="JAFFQI010000176">
    <property type="protein sequence ID" value="MCD0265510.1"/>
    <property type="molecule type" value="Genomic_DNA"/>
</dbReference>
<keyword evidence="2" id="KW-1185">Reference proteome</keyword>
<name>A0ABS8NT93_9XANT</name>
<gene>
    <name evidence="1" type="ORF">JWH11_03475</name>
</gene>
<proteinExistence type="predicted"/>
<sequence length="153" mass="16951">MSDPKITRVVSSVGTTRTLEMDDGSIITRSGGTVSWRNNNPGNLKFEFAGSADKTVNNPRTREQALEAAQNRYQGVVGLDQWVTPSLKATKPVGLPRSSSWSIASLKRQSKKCCQVIQPLITVVAPTTRNRQPRSLRKEIDTAWICARRPSDR</sequence>